<gene>
    <name evidence="2" type="ORF">B5V51_5855</name>
</gene>
<evidence type="ECO:0000313" key="2">
    <source>
        <dbReference type="EMBL" id="PCG80592.1"/>
    </source>
</evidence>
<feature type="compositionally biased region" description="Basic and acidic residues" evidence="1">
    <location>
        <begin position="194"/>
        <end position="213"/>
    </location>
</feature>
<name>A0A2A4KAB7_HELVI</name>
<feature type="region of interest" description="Disordered" evidence="1">
    <location>
        <begin position="602"/>
        <end position="660"/>
    </location>
</feature>
<reference evidence="2" key="1">
    <citation type="submission" date="2017-09" db="EMBL/GenBank/DDBJ databases">
        <title>Contemporary evolution of a Lepidopteran species, Heliothis virescens, in response to modern agricultural practices.</title>
        <authorList>
            <person name="Fritz M.L."/>
            <person name="Deyonke A.M."/>
            <person name="Papanicolaou A."/>
            <person name="Micinski S."/>
            <person name="Westbrook J."/>
            <person name="Gould F."/>
        </authorList>
    </citation>
    <scope>NUCLEOTIDE SEQUENCE [LARGE SCALE GENOMIC DNA]</scope>
    <source>
        <strain evidence="2">HvINT-</strain>
        <tissue evidence="2">Whole body</tissue>
    </source>
</reference>
<accession>A0A2A4KAB7</accession>
<evidence type="ECO:0000256" key="1">
    <source>
        <dbReference type="SAM" id="MobiDB-lite"/>
    </source>
</evidence>
<sequence>MAARDEREGPVYYREIQKNAYLKRIPNDSGGSKLRPLGSKKVPLKPMWTQLCVHNGRTPYLEQYPEASCPATISHAPVWRACLSGARHVTASVTPRAGDQYDFLVDTDTGAVRMLAPDWESMQDWVTTLRNTLHELKILGRGENVYCAAPAPPPVPHPRAAARDPTSPLPPTPPTPPDRVPGIELTTRPASETSRVETTRIEPTRTEPTRVEPTRIEPTRVEPTRAEPTRTEPTRIEPTRVEPIEIPTTTEESIDMSNWDTPFSSLPSTSQGRVESKSLAKICGQNICLDNSIFNRTNVTESDEDFFKEIDRMCDEEENEYKQTVLVSNEKDGVVEGTSNHQATNITVIQVSNKEPPHTAIPVMGPETDVFDFEFKQKLTITDPPNPNFVNIVNTEENEYGTTFSKNDSDYGHLSLTTTVNLTGANDSEFPTFPTQPTFSTNTQKSEELYERLCMASTSNTKPSPLPVKKLKSVEKSRKSSLPNLEVGDSTYEYLFLSNNNTNTVSVTPEVNCNGDSSRFQVTSVTNEPLNRLRSIERSRSQNAYDCNVRTSAPRRAQNASPKAEIKIENAEQNNIQNKPIWKRGLTELSLLTRLKSIGLKKESPTRQDDTERSSSNVTSPVKVVHRSRPEGRVDSTRRRSSSLSNDTWQHYGGPTHTDARLTPLRARQAAALRAEQRRGAALPATVSTSCRPIFVDYLNQVWIAWWGSHGSRWCGRAGDRVAALAARPARDAAHAARVISTATVHTVDILFHRVPLGKIYVINKRDQEPLGLRLDNECNITQATPGGACSRAGLPPPGAWAVTEINNRPVNLISGGEEDMNRLSRHGTEVSILIQPSALVKKLRSALKGNKNLLNMR</sequence>
<comment type="caution">
    <text evidence="2">The sequence shown here is derived from an EMBL/GenBank/DDBJ whole genome shotgun (WGS) entry which is preliminary data.</text>
</comment>
<dbReference type="EMBL" id="NWSH01000027">
    <property type="protein sequence ID" value="PCG80592.1"/>
    <property type="molecule type" value="Genomic_DNA"/>
</dbReference>
<feature type="compositionally biased region" description="Basic and acidic residues" evidence="1">
    <location>
        <begin position="628"/>
        <end position="638"/>
    </location>
</feature>
<protein>
    <recommendedName>
        <fullName evidence="3">PH domain-containing protein</fullName>
    </recommendedName>
</protein>
<dbReference type="STRING" id="7102.A0A2A4KAB7"/>
<evidence type="ECO:0008006" key="3">
    <source>
        <dbReference type="Google" id="ProtNLM"/>
    </source>
</evidence>
<feature type="compositionally biased region" description="Basic and acidic residues" evidence="1">
    <location>
        <begin position="602"/>
        <end position="613"/>
    </location>
</feature>
<organism evidence="2">
    <name type="scientific">Heliothis virescens</name>
    <name type="common">Tobacco budworm moth</name>
    <dbReference type="NCBI Taxonomy" id="7102"/>
    <lineage>
        <taxon>Eukaryota</taxon>
        <taxon>Metazoa</taxon>
        <taxon>Ecdysozoa</taxon>
        <taxon>Arthropoda</taxon>
        <taxon>Hexapoda</taxon>
        <taxon>Insecta</taxon>
        <taxon>Pterygota</taxon>
        <taxon>Neoptera</taxon>
        <taxon>Endopterygota</taxon>
        <taxon>Lepidoptera</taxon>
        <taxon>Glossata</taxon>
        <taxon>Ditrysia</taxon>
        <taxon>Noctuoidea</taxon>
        <taxon>Noctuidae</taxon>
        <taxon>Heliothinae</taxon>
        <taxon>Heliothis</taxon>
    </lineage>
</organism>
<feature type="region of interest" description="Disordered" evidence="1">
    <location>
        <begin position="151"/>
        <end position="213"/>
    </location>
</feature>
<feature type="compositionally biased region" description="Pro residues" evidence="1">
    <location>
        <begin position="167"/>
        <end position="179"/>
    </location>
</feature>
<dbReference type="AlphaFoldDB" id="A0A2A4KAB7"/>
<proteinExistence type="predicted"/>